<evidence type="ECO:0000313" key="2">
    <source>
        <dbReference type="Proteomes" id="UP000789860"/>
    </source>
</evidence>
<accession>A0ACA9KSR0</accession>
<keyword evidence="2" id="KW-1185">Reference proteome</keyword>
<comment type="caution">
    <text evidence="1">The sequence shown here is derived from an EMBL/GenBank/DDBJ whole genome shotgun (WGS) entry which is preliminary data.</text>
</comment>
<gene>
    <name evidence="1" type="ORF">SCALOS_LOCUS2827</name>
</gene>
<reference evidence="1" key="1">
    <citation type="submission" date="2021-06" db="EMBL/GenBank/DDBJ databases">
        <authorList>
            <person name="Kallberg Y."/>
            <person name="Tangrot J."/>
            <person name="Rosling A."/>
        </authorList>
    </citation>
    <scope>NUCLEOTIDE SEQUENCE</scope>
    <source>
        <strain evidence="1">AU212A</strain>
    </source>
</reference>
<dbReference type="Proteomes" id="UP000789860">
    <property type="component" value="Unassembled WGS sequence"/>
</dbReference>
<name>A0ACA9KSR0_9GLOM</name>
<dbReference type="EMBL" id="CAJVPM010002695">
    <property type="protein sequence ID" value="CAG8491040.1"/>
    <property type="molecule type" value="Genomic_DNA"/>
</dbReference>
<proteinExistence type="predicted"/>
<evidence type="ECO:0000313" key="1">
    <source>
        <dbReference type="EMBL" id="CAG8491040.1"/>
    </source>
</evidence>
<organism evidence="1 2">
    <name type="scientific">Scutellospora calospora</name>
    <dbReference type="NCBI Taxonomy" id="85575"/>
    <lineage>
        <taxon>Eukaryota</taxon>
        <taxon>Fungi</taxon>
        <taxon>Fungi incertae sedis</taxon>
        <taxon>Mucoromycota</taxon>
        <taxon>Glomeromycotina</taxon>
        <taxon>Glomeromycetes</taxon>
        <taxon>Diversisporales</taxon>
        <taxon>Gigasporaceae</taxon>
        <taxon>Scutellospora</taxon>
    </lineage>
</organism>
<protein>
    <submittedName>
        <fullName evidence="1">3357_t:CDS:1</fullName>
    </submittedName>
</protein>
<sequence>MSRAARACRFQAARTACQVGFLLFLRHWNHGIIALWEGCCRGVRRNPTWQAVLAAWKRHARAARLILIACAPGFSTSTNTPHSPPHLQPCGRTGLSVPTSSWASWTLTCFGVGREVCVVDLGWKLACERREDGSYIKSYKASQQCNQSWASARLPDAHASSSPSSQQHPSSRPPHVSPASAKPVPHPTPTRPKRNSGPGQCDGQAQQHREHGGREADDALQPGRRGARRRRRGWLTLLHGQHRHWLLGKRVLAVAREPRPRRPERSRAGANLRRSSSRRVQSDRNPLRPAPPNRPLDRTPLGTHRQHIRRRRRADLADGRRVHQGFPRRQRWRTARTATSPTARTRLRRGRLLLQPADRDRAPARRARLRRHRARRSCAGRRRRPVRRRAANRADRRARRDRAHRRVAPRPLRAPAAQGEVRPGLVRGAICGCRGRQAHRRKPVLCFNATLLTSRGLEVVETVGEADLALVRLQAPYEPRPGGFEANYHAGSLEYNATEKARQAEIFAAVPTIVDIYLDRPAAIPEIAENAAALLGQYGASPDAFLDVVFGIDGAAPQGKLPFDLPRSMAAVEASMEDVPFDTEDPEGGRRKTEDSSEVKCDSSGSFHPSQTISRSRDEGDEHGTSRR</sequence>